<evidence type="ECO:0000313" key="3">
    <source>
        <dbReference type="Proteomes" id="UP000663823"/>
    </source>
</evidence>
<gene>
    <name evidence="2" type="ORF">OTI717_LOCUS11879</name>
</gene>
<name>A0A818U059_9BILA</name>
<feature type="region of interest" description="Disordered" evidence="1">
    <location>
        <begin position="227"/>
        <end position="260"/>
    </location>
</feature>
<evidence type="ECO:0000256" key="1">
    <source>
        <dbReference type="SAM" id="MobiDB-lite"/>
    </source>
</evidence>
<dbReference type="AlphaFoldDB" id="A0A818U059"/>
<feature type="compositionally biased region" description="Basic and acidic residues" evidence="1">
    <location>
        <begin position="127"/>
        <end position="140"/>
    </location>
</feature>
<protein>
    <submittedName>
        <fullName evidence="2">Uncharacterized protein</fullName>
    </submittedName>
</protein>
<proteinExistence type="predicted"/>
<feature type="compositionally biased region" description="Basic residues" evidence="1">
    <location>
        <begin position="185"/>
        <end position="194"/>
    </location>
</feature>
<dbReference type="Proteomes" id="UP000663823">
    <property type="component" value="Unassembled WGS sequence"/>
</dbReference>
<dbReference type="EMBL" id="CAJOAX010001157">
    <property type="protein sequence ID" value="CAF3690979.1"/>
    <property type="molecule type" value="Genomic_DNA"/>
</dbReference>
<feature type="compositionally biased region" description="Basic and acidic residues" evidence="1">
    <location>
        <begin position="237"/>
        <end position="251"/>
    </location>
</feature>
<accession>A0A818U059</accession>
<feature type="compositionally biased region" description="Polar residues" evidence="1">
    <location>
        <begin position="205"/>
        <end position="214"/>
    </location>
</feature>
<sequence length="385" mass="44852">MLYMPATTTATPVILQETQQNPLQASTRFYMLQSAPIIPAVPILNTTYIYPRYGFVPKPVETSVTKDEIEKLQSTQILEVTQPVQHVIHHHVQPCTVKTCPGYCELCYPWTEHSTHQHIQTRSTSPKPHEHQRQSRRDEFERDELDQTYPSKHETIDEKIQRIRRELRDSSSQTRNQSPPIIEHHIHHRPRSTSRSRSASATRQPWRSSNQNDYTWRDAHLPAYREATLARSQTPVDESRTWKETAHERSHQNTQNSTTYHSKKDFIYRPKSESETRKWYVQSTGKDPDREVHQALRGGTTSYKYNGSSPSYYDKHQSKTYDHSFYSDVPTTTTSKTHTLKKIDSTQHHNLYACNEPCLHVVPKHGSTSDPPYMKILNAPVTYLH</sequence>
<comment type="caution">
    <text evidence="2">The sequence shown here is derived from an EMBL/GenBank/DDBJ whole genome shotgun (WGS) entry which is preliminary data.</text>
</comment>
<organism evidence="2 3">
    <name type="scientific">Rotaria sordida</name>
    <dbReference type="NCBI Taxonomy" id="392033"/>
    <lineage>
        <taxon>Eukaryota</taxon>
        <taxon>Metazoa</taxon>
        <taxon>Spiralia</taxon>
        <taxon>Gnathifera</taxon>
        <taxon>Rotifera</taxon>
        <taxon>Eurotatoria</taxon>
        <taxon>Bdelloidea</taxon>
        <taxon>Philodinida</taxon>
        <taxon>Philodinidae</taxon>
        <taxon>Rotaria</taxon>
    </lineage>
</organism>
<reference evidence="2" key="1">
    <citation type="submission" date="2021-02" db="EMBL/GenBank/DDBJ databases">
        <authorList>
            <person name="Nowell W R."/>
        </authorList>
    </citation>
    <scope>NUCLEOTIDE SEQUENCE</scope>
</reference>
<evidence type="ECO:0000313" key="2">
    <source>
        <dbReference type="EMBL" id="CAF3690979.1"/>
    </source>
</evidence>
<feature type="region of interest" description="Disordered" evidence="1">
    <location>
        <begin position="118"/>
        <end position="214"/>
    </location>
</feature>
<feature type="compositionally biased region" description="Basic and acidic residues" evidence="1">
    <location>
        <begin position="151"/>
        <end position="169"/>
    </location>
</feature>